<dbReference type="AlphaFoldDB" id="A0A0U3EAV0"/>
<evidence type="ECO:0000256" key="6">
    <source>
        <dbReference type="ARBA" id="ARBA00023065"/>
    </source>
</evidence>
<dbReference type="Gene3D" id="3.30.70.1450">
    <property type="entry name" value="Regulator of K+ conductance, C-terminal domain"/>
    <property type="match status" value="1"/>
</dbReference>
<dbReference type="SUPFAM" id="SSF51735">
    <property type="entry name" value="NAD(P)-binding Rossmann-fold domains"/>
    <property type="match status" value="1"/>
</dbReference>
<dbReference type="PANTHER" id="PTHR43833">
    <property type="entry name" value="POTASSIUM CHANNEL PROTEIN 2-RELATED-RELATED"/>
    <property type="match status" value="1"/>
</dbReference>
<evidence type="ECO:0000256" key="5">
    <source>
        <dbReference type="ARBA" id="ARBA00023027"/>
    </source>
</evidence>
<accession>A0A0U3EAV0</accession>
<dbReference type="GO" id="GO:0015079">
    <property type="term" value="F:potassium ion transmembrane transporter activity"/>
    <property type="evidence" value="ECO:0007669"/>
    <property type="project" value="InterPro"/>
</dbReference>
<dbReference type="EMBL" id="CP006867">
    <property type="protein sequence ID" value="ALU12414.1"/>
    <property type="molecule type" value="Genomic_DNA"/>
</dbReference>
<evidence type="ECO:0008006" key="11">
    <source>
        <dbReference type="Google" id="ProtNLM"/>
    </source>
</evidence>
<dbReference type="PRINTS" id="PR00335">
    <property type="entry name" value="KUPTAKETRKA"/>
</dbReference>
<evidence type="ECO:0000256" key="2">
    <source>
        <dbReference type="ARBA" id="ARBA00022448"/>
    </source>
</evidence>
<sequence>MKILVIGIGEIGRHIASTLSMRGHDVVAIDKDKHKCEILSREADVSVYNRDATDPKLYEEIELETFDMVIATTDRDEVNLFVAAVAHEYGINKIIVITRTQEAAHLISTLGFATIVIPSSVISAKIVESYVEGQYSLLPVIKTLSGEYSIYTIAISPGDKAVGMKVGELKKELPKESMILAIFDGEKFIEPEDNVIIEENYILILLVPAGEEQIVEGVIR</sequence>
<dbReference type="InterPro" id="IPR036721">
    <property type="entry name" value="RCK_C_sf"/>
</dbReference>
<dbReference type="InterPro" id="IPR006037">
    <property type="entry name" value="RCK_C"/>
</dbReference>
<dbReference type="InterPro" id="IPR003148">
    <property type="entry name" value="RCK_N"/>
</dbReference>
<feature type="domain" description="RCK C-terminal" evidence="8">
    <location>
        <begin position="138"/>
        <end position="220"/>
    </location>
</feature>
<dbReference type="Proteomes" id="UP000060778">
    <property type="component" value="Chromosome"/>
</dbReference>
<dbReference type="OrthoDB" id="24929at2157"/>
<dbReference type="KEGG" id="iis:EYM_03470"/>
<dbReference type="GO" id="GO:0005886">
    <property type="term" value="C:plasma membrane"/>
    <property type="evidence" value="ECO:0007669"/>
    <property type="project" value="InterPro"/>
</dbReference>
<proteinExistence type="predicted"/>
<dbReference type="Pfam" id="PF02080">
    <property type="entry name" value="TrkA_C"/>
    <property type="match status" value="1"/>
</dbReference>
<evidence type="ECO:0000256" key="3">
    <source>
        <dbReference type="ARBA" id="ARBA00022538"/>
    </source>
</evidence>
<evidence type="ECO:0000313" key="10">
    <source>
        <dbReference type="Proteomes" id="UP000060778"/>
    </source>
</evidence>
<organism evidence="9 10">
    <name type="scientific">Ignicoccus islandicus DSM 13165</name>
    <dbReference type="NCBI Taxonomy" id="940295"/>
    <lineage>
        <taxon>Archaea</taxon>
        <taxon>Thermoproteota</taxon>
        <taxon>Thermoprotei</taxon>
        <taxon>Desulfurococcales</taxon>
        <taxon>Desulfurococcaceae</taxon>
        <taxon>Ignicoccus</taxon>
    </lineage>
</organism>
<evidence type="ECO:0000259" key="8">
    <source>
        <dbReference type="PROSITE" id="PS51202"/>
    </source>
</evidence>
<evidence type="ECO:0000256" key="1">
    <source>
        <dbReference type="ARBA" id="ARBA00003660"/>
    </source>
</evidence>
<dbReference type="PROSITE" id="PS51202">
    <property type="entry name" value="RCK_C"/>
    <property type="match status" value="1"/>
</dbReference>
<keyword evidence="5" id="KW-0520">NAD</keyword>
<dbReference type="GeneID" id="30680087"/>
<protein>
    <recommendedName>
        <fullName evidence="11">Potassium transporter TrkA</fullName>
    </recommendedName>
</protein>
<dbReference type="PANTHER" id="PTHR43833:SF5">
    <property type="entry name" value="TRK SYSTEM POTASSIUM UPTAKE PROTEIN TRKA"/>
    <property type="match status" value="1"/>
</dbReference>
<gene>
    <name evidence="9" type="ORF">EYM_03470</name>
</gene>
<keyword evidence="4" id="KW-0630">Potassium</keyword>
<dbReference type="Gene3D" id="3.40.50.720">
    <property type="entry name" value="NAD(P)-binding Rossmann-like Domain"/>
    <property type="match status" value="1"/>
</dbReference>
<dbReference type="RefSeq" id="WP_075049673.1">
    <property type="nucleotide sequence ID" value="NZ_CP006867.1"/>
</dbReference>
<dbReference type="InterPro" id="IPR006036">
    <property type="entry name" value="K_uptake_TrkA"/>
</dbReference>
<keyword evidence="6" id="KW-0406">Ion transport</keyword>
<dbReference type="PROSITE" id="PS51201">
    <property type="entry name" value="RCK_N"/>
    <property type="match status" value="1"/>
</dbReference>
<feature type="domain" description="RCK N-terminal" evidence="7">
    <location>
        <begin position="1"/>
        <end position="118"/>
    </location>
</feature>
<keyword evidence="10" id="KW-1185">Reference proteome</keyword>
<reference evidence="9 10" key="1">
    <citation type="submission" date="2013-11" db="EMBL/GenBank/DDBJ databases">
        <title>Comparative genomics of Ignicoccus.</title>
        <authorList>
            <person name="Podar M."/>
        </authorList>
    </citation>
    <scope>NUCLEOTIDE SEQUENCE [LARGE SCALE GENOMIC DNA]</scope>
    <source>
        <strain evidence="9 10">DSM 13165</strain>
    </source>
</reference>
<dbReference type="SUPFAM" id="SSF116726">
    <property type="entry name" value="TrkA C-terminal domain-like"/>
    <property type="match status" value="1"/>
</dbReference>
<name>A0A0U3EAV0_9CREN</name>
<keyword evidence="2" id="KW-0813">Transport</keyword>
<evidence type="ECO:0000313" key="9">
    <source>
        <dbReference type="EMBL" id="ALU12414.1"/>
    </source>
</evidence>
<dbReference type="InterPro" id="IPR036291">
    <property type="entry name" value="NAD(P)-bd_dom_sf"/>
</dbReference>
<evidence type="ECO:0000259" key="7">
    <source>
        <dbReference type="PROSITE" id="PS51201"/>
    </source>
</evidence>
<keyword evidence="3" id="KW-0633">Potassium transport</keyword>
<evidence type="ECO:0000256" key="4">
    <source>
        <dbReference type="ARBA" id="ARBA00022958"/>
    </source>
</evidence>
<dbReference type="STRING" id="940295.EYM_03470"/>
<comment type="function">
    <text evidence="1">Part of a potassium transport system.</text>
</comment>
<dbReference type="InterPro" id="IPR050721">
    <property type="entry name" value="Trk_Ktr_HKT_K-transport"/>
</dbReference>
<dbReference type="Pfam" id="PF02254">
    <property type="entry name" value="TrkA_N"/>
    <property type="match status" value="1"/>
</dbReference>